<dbReference type="EMBL" id="CAFBND010000066">
    <property type="protein sequence ID" value="CAB4948702.1"/>
    <property type="molecule type" value="Genomic_DNA"/>
</dbReference>
<name>A0A6J7R0G9_9ZZZZ</name>
<evidence type="ECO:0000313" key="3">
    <source>
        <dbReference type="EMBL" id="CAB5023497.1"/>
    </source>
</evidence>
<dbReference type="PANTHER" id="PTHR47472:SF1">
    <property type="entry name" value="DUF1446-DOMAIN-CONTAINING PROTEIN"/>
    <property type="match status" value="1"/>
</dbReference>
<dbReference type="Pfam" id="PF07287">
    <property type="entry name" value="AtuA"/>
    <property type="match status" value="1"/>
</dbReference>
<sequence>MSSTVTVACGAGFAGDRMEPAVDFATAEGIDAIVLECLAERTMIAGLLEREKNPSLGYDARLRPRLSPILPLTFPRRRAVITNLGSANPSAAAAEVARLAGEMGLAGLRVAAVLGDDIVDRESHVEWQDDSVLEDGGRWLGVHAYLGVDPIAEALRQGADVVITGRTTDSSLFAAPVVAAFGEGALAGALTVGHLLECSGQLTGGNVADSRESGLTAAEYADLGFPWARVSADGSAEFGVLDGKPARLDPLGATLQLFYEVHDPHAYLTPDAILDFTGIAFDPLAPNRIRMSGARSSGIPERLKAVGFRQAPGCIADLEISYAGHGCRERVLIAAETMRIRLEAIPGVSRFNLDFVGINSVLGLGVDIPWEGSEVRLHVGAVCDSDATARSVEDEIYALTLSGPAGGCGIRSERRAHLSVESGLIARDQVTTSLGWYTA</sequence>
<dbReference type="PANTHER" id="PTHR47472">
    <property type="entry name" value="PROPIONYL-COA CARBOXYLASE"/>
    <property type="match status" value="1"/>
</dbReference>
<gene>
    <name evidence="2" type="ORF">UFOPK3752_01519</name>
    <name evidence="3" type="ORF">UFOPK4150_00386</name>
</gene>
<accession>A0A6J7R0G9</accession>
<dbReference type="EMBL" id="CAFBPU010000006">
    <property type="protein sequence ID" value="CAB5023497.1"/>
    <property type="molecule type" value="Genomic_DNA"/>
</dbReference>
<organism evidence="3">
    <name type="scientific">freshwater metagenome</name>
    <dbReference type="NCBI Taxonomy" id="449393"/>
    <lineage>
        <taxon>unclassified sequences</taxon>
        <taxon>metagenomes</taxon>
        <taxon>ecological metagenomes</taxon>
    </lineage>
</organism>
<reference evidence="3" key="1">
    <citation type="submission" date="2020-05" db="EMBL/GenBank/DDBJ databases">
        <authorList>
            <person name="Chiriac C."/>
            <person name="Salcher M."/>
            <person name="Ghai R."/>
            <person name="Kavagutti S V."/>
        </authorList>
    </citation>
    <scope>NUCLEOTIDE SEQUENCE</scope>
</reference>
<dbReference type="AlphaFoldDB" id="A0A6J7R0G9"/>
<proteinExistence type="predicted"/>
<evidence type="ECO:0000259" key="1">
    <source>
        <dbReference type="Pfam" id="PF07287"/>
    </source>
</evidence>
<dbReference type="InterPro" id="IPR010839">
    <property type="entry name" value="AtuA_N"/>
</dbReference>
<feature type="domain" description="Acyclic terpene utilisation N-terminal" evidence="1">
    <location>
        <begin position="5"/>
        <end position="433"/>
    </location>
</feature>
<protein>
    <submittedName>
        <fullName evidence="3">Unannotated protein</fullName>
    </submittedName>
</protein>
<evidence type="ECO:0000313" key="2">
    <source>
        <dbReference type="EMBL" id="CAB4948702.1"/>
    </source>
</evidence>